<comment type="caution">
    <text evidence="1">The sequence shown here is derived from an EMBL/GenBank/DDBJ whole genome shotgun (WGS) entry which is preliminary data.</text>
</comment>
<organism evidence="1">
    <name type="scientific">Ophidiomyces ophidiicola</name>
    <dbReference type="NCBI Taxonomy" id="1387563"/>
    <lineage>
        <taxon>Eukaryota</taxon>
        <taxon>Fungi</taxon>
        <taxon>Dikarya</taxon>
        <taxon>Ascomycota</taxon>
        <taxon>Pezizomycotina</taxon>
        <taxon>Eurotiomycetes</taxon>
        <taxon>Eurotiomycetidae</taxon>
        <taxon>Onygenales</taxon>
        <taxon>Onygenaceae</taxon>
        <taxon>Ophidiomyces</taxon>
    </lineage>
</organism>
<dbReference type="EMBL" id="JALBCA010000024">
    <property type="protein sequence ID" value="KAI2389427.1"/>
    <property type="molecule type" value="Genomic_DNA"/>
</dbReference>
<protein>
    <submittedName>
        <fullName evidence="1">Uncharacterized protein</fullName>
    </submittedName>
</protein>
<sequence length="1322" mass="149157">MATTVDAKLLKQTKFPPEFNTKVDMNKVNVEVMKKWIAGKISEILGNEDDVVIELCFNLLEGSRFPNVKHLQIQLTGFLDKDTAKFCKDLWNLCISAQSNPQGVPKELLEAKKLELIQEKLDAEKAAKEARRQKEEESAREREADAIRRREREERGRGGRNRRGTVNRDFGRRNFRDSRSPPLRRRSPERYRDQRRPRGDTYAPSGGRRSRWTAERGRRRSRSALSSPSHSPSPSPSPSRSQSHSASPPRRRYRDRSRYDRRRRRSLSRSRSPDRRDTRHRRRGNPVYSDRSRSRSESCRSRSPRRFRRRSLSSSSRKSRSPPPRNRRDHRTRRHPSRSPARSRSRSSSPGRRGSGGRWRRSPSNNPKQDRAEIRADITKDSKSHNSHRLSQSRGRRSDSPHRARSRSRSRSTSCGRTKRKRHQSIERYAPAARRQRKGSPASSPIRHPEKKADSEEDQARHLSHPPQRESDAKDGSKTHDEIGIEHEFSPTPLSSGQRGTSYSQRPASLHDLHRRTISRGIINGSPHEISAHSGSGGANISRSRQISTGDSSDDDDFPEPIKFSASVKALLGEDASGLDTSPRRSYIDGRNGQRLRQKHVRIASPGERRVSGGGRGGGTSPLRIVRVGSEARRSPKDGSAAPLREKTGYDEMEGGKIDFITPAPQTRSVRIATGSTTRSPSASIPSANGVSSSEVSRHEERSFVERIQDEKSYVRTGMSTMPRARGEAETGIQGSLRVKRVGKLSGLFLNGPARRGVLRRQSEEESRAEESLLDSEARNMDEEAPGSVPRAKDSVLRNQRPFEQRQESPRMLDENVVDSSAKRIPHSIPIRERSFSRTTAEARNRSPLSSGHHVSSSRSEHDDGLKANNDANPVYRVPPPELPSRHDQENDPPPTFKKAKPHGFGLLDKVDKVSVLYEEDKGVSKPAPESMSPRKPLGRMSSNTPHRPAPPPPKMSVLETATAAQSRRKRTQVSVNRKVYTRLDCIGRGGSARVYRVMAENCKIFALKRVSLEDVDPIALAGYKGEIELLRKLQNVDRVVRLYDWEINEEKRLLSVLMEIGESDLNQILRFKLNTEDAAFDPVLTRFYWKEMLECVQAAHDFDIVHSDLKPANFLLAKGQLKLIDFGIANAIQDHTVNVHREHQVGTPNYMAPEALIDCNAGLGLSPSAGKMMKLGKPSDVWSLGCILYQMVYGRAPFAHIMKPLERIMAIPNPKIQIDYPLLGVGNIPVPQALLQTMKRCLQRDQTLRPTIHQLLSRNDPFLYPDTHLEGTVPITQEMLARILGNVVNHCRARGPPTEEELAGWPAGFFTKIKSAIEEDR</sequence>
<name>A0ACB8V141_9EURO</name>
<evidence type="ECO:0000313" key="1">
    <source>
        <dbReference type="EMBL" id="KAI2389427.1"/>
    </source>
</evidence>
<proteinExistence type="predicted"/>
<reference evidence="1" key="1">
    <citation type="journal article" date="2022" name="bioRxiv">
        <title>Population genetic analysis of Ophidiomyces ophidiicola, the causative agent of snake fungal disease, indicates recent introductions to the USA.</title>
        <authorList>
            <person name="Ladner J.T."/>
            <person name="Palmer J.M."/>
            <person name="Ettinger C.L."/>
            <person name="Stajich J.E."/>
            <person name="Farrell T.M."/>
            <person name="Glorioso B.M."/>
            <person name="Lawson B."/>
            <person name="Price S.J."/>
            <person name="Stengle A.G."/>
            <person name="Grear D.A."/>
            <person name="Lorch J.M."/>
        </authorList>
    </citation>
    <scope>NUCLEOTIDE SEQUENCE</scope>
    <source>
        <strain evidence="1">NWHC 24266-5</strain>
    </source>
</reference>
<gene>
    <name evidence="1" type="ORF">LOY88_002146</name>
</gene>
<accession>A0ACB8V141</accession>